<keyword evidence="3" id="KW-1003">Cell membrane</keyword>
<name>A0A6J7QGA2_9ZZZZ</name>
<gene>
    <name evidence="8" type="ORF">UFOPK4071_00980</name>
</gene>
<dbReference type="InterPro" id="IPR052518">
    <property type="entry name" value="CHR_Transporter"/>
</dbReference>
<sequence>MMHQVLTIFMTFAGLSLLAFGGGNVVLPQVEKDVVSRHHWISSIDFAHLYALGQLAPGPSAMYMSGIGFIVAGVPGALAAGVGFIFPSTVLMIVINSLEHVDRWRNSPWRHAMSVGMAPAAIGLLAAGAFRLARIESTVVHGWQILVVGGIALVVLGLTMRTKVNPALMVLGGGFIAMVSFR</sequence>
<evidence type="ECO:0000256" key="7">
    <source>
        <dbReference type="SAM" id="Phobius"/>
    </source>
</evidence>
<evidence type="ECO:0000256" key="3">
    <source>
        <dbReference type="ARBA" id="ARBA00022475"/>
    </source>
</evidence>
<reference evidence="8" key="1">
    <citation type="submission" date="2020-05" db="EMBL/GenBank/DDBJ databases">
        <authorList>
            <person name="Chiriac C."/>
            <person name="Salcher M."/>
            <person name="Ghai R."/>
            <person name="Kavagutti S V."/>
        </authorList>
    </citation>
    <scope>NUCLEOTIDE SEQUENCE</scope>
</reference>
<evidence type="ECO:0000256" key="6">
    <source>
        <dbReference type="ARBA" id="ARBA00023136"/>
    </source>
</evidence>
<evidence type="ECO:0000256" key="1">
    <source>
        <dbReference type="ARBA" id="ARBA00004651"/>
    </source>
</evidence>
<comment type="similarity">
    <text evidence="2">Belongs to the chromate ion transporter (CHR) (TC 2.A.51) family.</text>
</comment>
<proteinExistence type="inferred from homology"/>
<protein>
    <submittedName>
        <fullName evidence="8">Unannotated protein</fullName>
    </submittedName>
</protein>
<keyword evidence="5 7" id="KW-1133">Transmembrane helix</keyword>
<dbReference type="EMBL" id="CAFBPF010000123">
    <property type="protein sequence ID" value="CAB5016015.1"/>
    <property type="molecule type" value="Genomic_DNA"/>
</dbReference>
<feature type="transmembrane region" description="Helical" evidence="7">
    <location>
        <begin position="115"/>
        <end position="133"/>
    </location>
</feature>
<comment type="subcellular location">
    <subcellularLocation>
        <location evidence="1">Cell membrane</location>
        <topology evidence="1">Multi-pass membrane protein</topology>
    </subcellularLocation>
</comment>
<keyword evidence="4 7" id="KW-0812">Transmembrane</keyword>
<keyword evidence="6 7" id="KW-0472">Membrane</keyword>
<dbReference type="AlphaFoldDB" id="A0A6J7QGA2"/>
<feature type="transmembrane region" description="Helical" evidence="7">
    <location>
        <begin position="164"/>
        <end position="181"/>
    </location>
</feature>
<dbReference type="Pfam" id="PF02417">
    <property type="entry name" value="Chromate_transp"/>
    <property type="match status" value="1"/>
</dbReference>
<dbReference type="InterPro" id="IPR003370">
    <property type="entry name" value="Chromate_transpt"/>
</dbReference>
<dbReference type="PANTHER" id="PTHR43663">
    <property type="entry name" value="CHROMATE TRANSPORT PROTEIN-RELATED"/>
    <property type="match status" value="1"/>
</dbReference>
<feature type="transmembrane region" description="Helical" evidence="7">
    <location>
        <begin position="140"/>
        <end position="158"/>
    </location>
</feature>
<evidence type="ECO:0000256" key="4">
    <source>
        <dbReference type="ARBA" id="ARBA00022692"/>
    </source>
</evidence>
<dbReference type="PANTHER" id="PTHR43663:SF1">
    <property type="entry name" value="CHROMATE TRANSPORTER"/>
    <property type="match status" value="1"/>
</dbReference>
<accession>A0A6J7QGA2</accession>
<feature type="transmembrane region" description="Helical" evidence="7">
    <location>
        <begin position="68"/>
        <end position="95"/>
    </location>
</feature>
<evidence type="ECO:0000256" key="2">
    <source>
        <dbReference type="ARBA" id="ARBA00005262"/>
    </source>
</evidence>
<evidence type="ECO:0000256" key="5">
    <source>
        <dbReference type="ARBA" id="ARBA00022989"/>
    </source>
</evidence>
<dbReference type="GO" id="GO:0005886">
    <property type="term" value="C:plasma membrane"/>
    <property type="evidence" value="ECO:0007669"/>
    <property type="project" value="UniProtKB-SubCell"/>
</dbReference>
<evidence type="ECO:0000313" key="8">
    <source>
        <dbReference type="EMBL" id="CAB5016015.1"/>
    </source>
</evidence>
<dbReference type="GO" id="GO:0015109">
    <property type="term" value="F:chromate transmembrane transporter activity"/>
    <property type="evidence" value="ECO:0007669"/>
    <property type="project" value="InterPro"/>
</dbReference>
<organism evidence="8">
    <name type="scientific">freshwater metagenome</name>
    <dbReference type="NCBI Taxonomy" id="449393"/>
    <lineage>
        <taxon>unclassified sequences</taxon>
        <taxon>metagenomes</taxon>
        <taxon>ecological metagenomes</taxon>
    </lineage>
</organism>